<proteinExistence type="inferred from homology"/>
<dbReference type="Gene3D" id="3.30.160.190">
    <property type="entry name" value="atu1810 like domain"/>
    <property type="match status" value="1"/>
</dbReference>
<dbReference type="GeneID" id="59380404"/>
<dbReference type="RefSeq" id="XP_036627462.1">
    <property type="nucleotide sequence ID" value="XM_036780079.1"/>
</dbReference>
<keyword evidence="4 9" id="KW-0999">Mitochondrion inner membrane</keyword>
<keyword evidence="2 9" id="KW-0813">Transport</keyword>
<organism evidence="10 11">
    <name type="scientific">Pleurotus ostreatus</name>
    <name type="common">Oyster mushroom</name>
    <name type="synonym">White-rot fungus</name>
    <dbReference type="NCBI Taxonomy" id="5322"/>
    <lineage>
        <taxon>Eukaryota</taxon>
        <taxon>Fungi</taxon>
        <taxon>Dikarya</taxon>
        <taxon>Basidiomycota</taxon>
        <taxon>Agaricomycotina</taxon>
        <taxon>Agaricomycetes</taxon>
        <taxon>Agaricomycetidae</taxon>
        <taxon>Agaricales</taxon>
        <taxon>Pleurotineae</taxon>
        <taxon>Pleurotaceae</taxon>
        <taxon>Pleurotus</taxon>
    </lineage>
</organism>
<comment type="function">
    <text evidence="9">Accessory subunit of the mitochondrial membrane respiratory chain NADH dehydrogenase (Complex I), that is believed not to be involved in catalysis. Complex I functions in the transfer of electrons from NADH to the respiratory chain. The immediate electron acceptor for the enzyme is believed to be ubiquinone.</text>
</comment>
<keyword evidence="5 9" id="KW-0809">Transit peptide</keyword>
<keyword evidence="8 9" id="KW-0472">Membrane</keyword>
<dbReference type="OrthoDB" id="3089at2759"/>
<dbReference type="InterPro" id="IPR006885">
    <property type="entry name" value="NADH_UbQ_FeS_4_mit-like"/>
</dbReference>
<keyword evidence="6 9" id="KW-0249">Electron transport</keyword>
<protein>
    <recommendedName>
        <fullName evidence="9">NADH dehydrogenase [ubiquinone] iron-sulfur protein 4, mitochondrial</fullName>
    </recommendedName>
</protein>
<dbReference type="GO" id="GO:0005743">
    <property type="term" value="C:mitochondrial inner membrane"/>
    <property type="evidence" value="ECO:0007669"/>
    <property type="project" value="UniProtKB-SubCell"/>
</dbReference>
<evidence type="ECO:0000313" key="10">
    <source>
        <dbReference type="EMBL" id="KAF7422430.1"/>
    </source>
</evidence>
<evidence type="ECO:0000256" key="9">
    <source>
        <dbReference type="RuleBase" id="RU367010"/>
    </source>
</evidence>
<evidence type="ECO:0000256" key="4">
    <source>
        <dbReference type="ARBA" id="ARBA00022792"/>
    </source>
</evidence>
<name>A0A8H7DPV6_PLEOS</name>
<gene>
    <name evidence="10" type="ORF">PC9H_010586</name>
</gene>
<evidence type="ECO:0000256" key="1">
    <source>
        <dbReference type="ARBA" id="ARBA00005882"/>
    </source>
</evidence>
<comment type="caution">
    <text evidence="10">The sequence shown here is derived from an EMBL/GenBank/DDBJ whole genome shotgun (WGS) entry which is preliminary data.</text>
</comment>
<dbReference type="GO" id="GO:0022900">
    <property type="term" value="P:electron transport chain"/>
    <property type="evidence" value="ECO:0007669"/>
    <property type="project" value="InterPro"/>
</dbReference>
<dbReference type="EMBL" id="JACETU010000008">
    <property type="protein sequence ID" value="KAF7422430.1"/>
    <property type="molecule type" value="Genomic_DNA"/>
</dbReference>
<comment type="subcellular location">
    <subcellularLocation>
        <location evidence="9">Mitochondrion inner membrane</location>
        <topology evidence="9">Peripheral membrane protein</topology>
        <orientation evidence="9">Matrix side</orientation>
    </subcellularLocation>
</comment>
<dbReference type="Proteomes" id="UP000623687">
    <property type="component" value="Unassembled WGS sequence"/>
</dbReference>
<dbReference type="PANTHER" id="PTHR12219:SF8">
    <property type="entry name" value="NADH DEHYDROGENASE [UBIQUINONE] IRON-SULFUR PROTEIN 4, MITOCHONDRIAL"/>
    <property type="match status" value="1"/>
</dbReference>
<evidence type="ECO:0000256" key="3">
    <source>
        <dbReference type="ARBA" id="ARBA00022660"/>
    </source>
</evidence>
<keyword evidence="11" id="KW-1185">Reference proteome</keyword>
<evidence type="ECO:0000256" key="7">
    <source>
        <dbReference type="ARBA" id="ARBA00023128"/>
    </source>
</evidence>
<sequence>MSLLRACKQAYGLSRQTTPGITSSLRRFASSETPAPAAAEKVDSDIVPAHPDKDILAADAISGAPEQLRHRVVRIYQPTRNTMQSGGAKTERWRVDFDILQGGGRWENPLMGWASSADYMQGTRMSFRSKEDAVHFAEKQGWDYYIQPATVKRIPPKNYAENYVYKPHKLRIARTK</sequence>
<dbReference type="InterPro" id="IPR038532">
    <property type="entry name" value="NDUFS4-like_sf"/>
</dbReference>
<evidence type="ECO:0000256" key="8">
    <source>
        <dbReference type="ARBA" id="ARBA00023136"/>
    </source>
</evidence>
<keyword evidence="7 9" id="KW-0496">Mitochondrion</keyword>
<reference evidence="10" key="1">
    <citation type="submission" date="2019-07" db="EMBL/GenBank/DDBJ databases">
        <authorList>
            <person name="Palmer J.M."/>
        </authorList>
    </citation>
    <scope>NUCLEOTIDE SEQUENCE</scope>
    <source>
        <strain evidence="10">PC9</strain>
    </source>
</reference>
<comment type="similarity">
    <text evidence="1 9">Belongs to the complex I NDUFS4 subunit family.</text>
</comment>
<evidence type="ECO:0000313" key="11">
    <source>
        <dbReference type="Proteomes" id="UP000623687"/>
    </source>
</evidence>
<evidence type="ECO:0000256" key="2">
    <source>
        <dbReference type="ARBA" id="ARBA00022448"/>
    </source>
</evidence>
<evidence type="ECO:0000256" key="6">
    <source>
        <dbReference type="ARBA" id="ARBA00022982"/>
    </source>
</evidence>
<dbReference type="Pfam" id="PF04800">
    <property type="entry name" value="NDUS4"/>
    <property type="match status" value="1"/>
</dbReference>
<keyword evidence="3 9" id="KW-0679">Respiratory chain</keyword>
<evidence type="ECO:0000256" key="5">
    <source>
        <dbReference type="ARBA" id="ARBA00022946"/>
    </source>
</evidence>
<dbReference type="AlphaFoldDB" id="A0A8H7DPV6"/>
<dbReference type="FunFam" id="3.30.160.190:FF:000001">
    <property type="entry name" value="NADH-ubiquinone oxidoreductase 21 kDa subunit mitochondrial"/>
    <property type="match status" value="1"/>
</dbReference>
<accession>A0A8H7DPV6</accession>
<dbReference type="PANTHER" id="PTHR12219">
    <property type="entry name" value="NADH-UBIQUINONE OXIDOREDUCTASE"/>
    <property type="match status" value="1"/>
</dbReference>
<dbReference type="VEuPathDB" id="FungiDB:PC9H_010586"/>